<reference evidence="5" key="1">
    <citation type="journal article" date="2019" name="Nat. Commun.">
        <title>Expansion of phycobilisome linker gene families in mesophilic red algae.</title>
        <authorList>
            <person name="Lee J."/>
            <person name="Kim D."/>
            <person name="Bhattacharya D."/>
            <person name="Yoon H.S."/>
        </authorList>
    </citation>
    <scope>NUCLEOTIDE SEQUENCE [LARGE SCALE GENOMIC DNA]</scope>
    <source>
        <strain evidence="5">CCMP 1328</strain>
    </source>
</reference>
<feature type="repeat" description="RCC1" evidence="2">
    <location>
        <begin position="149"/>
        <end position="211"/>
    </location>
</feature>
<dbReference type="PRINTS" id="PR00633">
    <property type="entry name" value="RCCNDNSATION"/>
</dbReference>
<evidence type="ECO:0000313" key="4">
    <source>
        <dbReference type="EMBL" id="KAA8491669.1"/>
    </source>
</evidence>
<evidence type="ECO:0000256" key="2">
    <source>
        <dbReference type="PROSITE-ProRule" id="PRU00235"/>
    </source>
</evidence>
<dbReference type="InterPro" id="IPR051210">
    <property type="entry name" value="Ub_ligase/GEF_domain"/>
</dbReference>
<dbReference type="InterPro" id="IPR000408">
    <property type="entry name" value="Reg_chr_condens"/>
</dbReference>
<keyword evidence="4" id="KW-0675">Receptor</keyword>
<keyword evidence="1" id="KW-0677">Repeat</keyword>
<dbReference type="InterPro" id="IPR058923">
    <property type="entry name" value="RCC1-like_dom"/>
</dbReference>
<feature type="repeat" description="RCC1" evidence="2">
    <location>
        <begin position="259"/>
        <end position="310"/>
    </location>
</feature>
<dbReference type="PROSITE" id="PS00626">
    <property type="entry name" value="RCC1_2"/>
    <property type="match status" value="1"/>
</dbReference>
<feature type="repeat" description="RCC1" evidence="2">
    <location>
        <begin position="366"/>
        <end position="424"/>
    </location>
</feature>
<dbReference type="AlphaFoldDB" id="A0A5J4YJS8"/>
<dbReference type="SUPFAM" id="SSF50985">
    <property type="entry name" value="RCC1/BLIP-II"/>
    <property type="match status" value="1"/>
</dbReference>
<gene>
    <name evidence="4" type="ORF">FVE85_9716</name>
</gene>
<name>A0A5J4YJS8_PORPP</name>
<evidence type="ECO:0000256" key="1">
    <source>
        <dbReference type="ARBA" id="ARBA00022737"/>
    </source>
</evidence>
<keyword evidence="5" id="KW-1185">Reference proteome</keyword>
<dbReference type="OMA" id="IFVWGTG"/>
<feature type="repeat" description="RCC1" evidence="2">
    <location>
        <begin position="424"/>
        <end position="480"/>
    </location>
</feature>
<dbReference type="EMBL" id="VRMN01000012">
    <property type="protein sequence ID" value="KAA8491669.1"/>
    <property type="molecule type" value="Genomic_DNA"/>
</dbReference>
<proteinExistence type="predicted"/>
<dbReference type="InterPro" id="IPR009091">
    <property type="entry name" value="RCC1/BLIP-II"/>
</dbReference>
<accession>A0A5J4YJS8</accession>
<dbReference type="Gene3D" id="2.130.10.30">
    <property type="entry name" value="Regulator of chromosome condensation 1/beta-lactamase-inhibitor protein II"/>
    <property type="match status" value="2"/>
</dbReference>
<organism evidence="4 5">
    <name type="scientific">Porphyridium purpureum</name>
    <name type="common">Red alga</name>
    <name type="synonym">Porphyridium cruentum</name>
    <dbReference type="NCBI Taxonomy" id="35688"/>
    <lineage>
        <taxon>Eukaryota</taxon>
        <taxon>Rhodophyta</taxon>
        <taxon>Bangiophyceae</taxon>
        <taxon>Porphyridiales</taxon>
        <taxon>Porphyridiaceae</taxon>
        <taxon>Porphyridium</taxon>
    </lineage>
</organism>
<feature type="repeat" description="RCC1" evidence="2">
    <location>
        <begin position="311"/>
        <end position="365"/>
    </location>
</feature>
<dbReference type="Pfam" id="PF00415">
    <property type="entry name" value="RCC1"/>
    <property type="match status" value="1"/>
</dbReference>
<evidence type="ECO:0000259" key="3">
    <source>
        <dbReference type="Pfam" id="PF25390"/>
    </source>
</evidence>
<feature type="repeat" description="RCC1" evidence="2">
    <location>
        <begin position="212"/>
        <end position="258"/>
    </location>
</feature>
<protein>
    <submittedName>
        <fullName evidence="4">Ultraviolet-B receptor UVR8</fullName>
    </submittedName>
</protein>
<feature type="repeat" description="RCC1" evidence="2">
    <location>
        <begin position="97"/>
        <end position="148"/>
    </location>
</feature>
<feature type="domain" description="RCC1-like" evidence="3">
    <location>
        <begin position="191"/>
        <end position="478"/>
    </location>
</feature>
<dbReference type="Pfam" id="PF25390">
    <property type="entry name" value="WD40_RLD"/>
    <property type="match status" value="1"/>
</dbReference>
<comment type="caution">
    <text evidence="4">The sequence shown here is derived from an EMBL/GenBank/DDBJ whole genome shotgun (WGS) entry which is preliminary data.</text>
</comment>
<dbReference type="PROSITE" id="PS50012">
    <property type="entry name" value="RCC1_3"/>
    <property type="match status" value="7"/>
</dbReference>
<dbReference type="PANTHER" id="PTHR22870">
    <property type="entry name" value="REGULATOR OF CHROMOSOME CONDENSATION"/>
    <property type="match status" value="1"/>
</dbReference>
<dbReference type="PANTHER" id="PTHR22870:SF408">
    <property type="entry name" value="OS09G0560450 PROTEIN"/>
    <property type="match status" value="1"/>
</dbReference>
<evidence type="ECO:0000313" key="5">
    <source>
        <dbReference type="Proteomes" id="UP000324585"/>
    </source>
</evidence>
<dbReference type="OrthoDB" id="10256179at2759"/>
<dbReference type="Proteomes" id="UP000324585">
    <property type="component" value="Unassembled WGS sequence"/>
</dbReference>
<sequence>MGPNRSAGALLSSIRRRYVGLQDVGLRSAVLGVTERRKSASMAVDACVLEPWFGLGIVRSVLSAAAAAAVATVVVRTQQVAHADDQNSGIRPMRRSTSVYACGLNLSGQLGNGSDRVAASPVPLTDLSSDMIVKVAAGNHSSAAVSGDGRLFTWGNGSYGILGHGDEANLSLPRQIESLGGSGATEAPARSSSAVTDVAVGGFHMLCTTASGQLFSWGQGQAHARKGDASIPMPVTDVPRPVVSISTGRKHSAVVTDDGAVYTWGSGHSGALGHGSKVDEAAPKRVSALEGIRAVQVACGRDFTLILTDTGDVYSCGADDFGQLGNGRSHGERFVRLPKKVLLGHANHVIRIAAGDYHAVATDSQGALFSWGYNRDGQLGNGEKTDTAIPKPVVLPSPGASSHPKPKIDALSCGGGHTAVVVNGDLLVFGRGRDGQLGRGTELESNAAYRTTPVRVESVPRGQVRGVAAGADHTLILVAATD</sequence>